<evidence type="ECO:0000256" key="2">
    <source>
        <dbReference type="ARBA" id="ARBA00022692"/>
    </source>
</evidence>
<dbReference type="OrthoDB" id="329551at2157"/>
<reference evidence="7" key="1">
    <citation type="submission" date="2017-11" db="EMBL/GenBank/DDBJ databases">
        <title>Phenotypic and genomic properties of facultatively anaerobic sulfur-reducing natronoarchaea from hypersaline soda lakes.</title>
        <authorList>
            <person name="Sorokin D.Y."/>
            <person name="Kublanov I.V."/>
            <person name="Roman P."/>
            <person name="Sinninghe Damste J.S."/>
            <person name="Golyshin P.N."/>
            <person name="Rojo D."/>
            <person name="Ciordia S."/>
            <person name="Mena M.D.C."/>
            <person name="Ferrer M."/>
            <person name="Messina E."/>
            <person name="Smedile F."/>
            <person name="La Spada G."/>
            <person name="La Cono V."/>
            <person name="Yakimov M.M."/>
        </authorList>
    </citation>
    <scope>NUCLEOTIDE SEQUENCE [LARGE SCALE GENOMIC DNA]</scope>
    <source>
        <strain evidence="7">AArc-Sl</strain>
    </source>
</reference>
<evidence type="ECO:0000313" key="6">
    <source>
        <dbReference type="EMBL" id="AUX08613.1"/>
    </source>
</evidence>
<dbReference type="AlphaFoldDB" id="A0A343THP1"/>
<feature type="transmembrane region" description="Helical" evidence="5">
    <location>
        <begin position="82"/>
        <end position="106"/>
    </location>
</feature>
<accession>A0A343THP1</accession>
<dbReference type="GeneID" id="37877320"/>
<protein>
    <recommendedName>
        <fullName evidence="8">DUF4870 domain-containing protein</fullName>
    </recommendedName>
</protein>
<keyword evidence="2 5" id="KW-0812">Transmembrane</keyword>
<evidence type="ECO:0000256" key="5">
    <source>
        <dbReference type="SAM" id="Phobius"/>
    </source>
</evidence>
<dbReference type="PANTHER" id="PTHR36460:SF1">
    <property type="entry name" value="UPF0132 DOMAIN PROTEIN (AFU_ORTHOLOGUE AFUA_3G10255)"/>
    <property type="match status" value="1"/>
</dbReference>
<dbReference type="InterPro" id="IPR019109">
    <property type="entry name" value="MamF_MmsF"/>
</dbReference>
<name>A0A343THP1_9EURY</name>
<evidence type="ECO:0008006" key="8">
    <source>
        <dbReference type="Google" id="ProtNLM"/>
    </source>
</evidence>
<keyword evidence="4 5" id="KW-0472">Membrane</keyword>
<dbReference type="GO" id="GO:0016020">
    <property type="term" value="C:membrane"/>
    <property type="evidence" value="ECO:0007669"/>
    <property type="project" value="UniProtKB-SubCell"/>
</dbReference>
<evidence type="ECO:0000256" key="4">
    <source>
        <dbReference type="ARBA" id="ARBA00023136"/>
    </source>
</evidence>
<gene>
    <name evidence="6" type="ORF">AArcSl_0975</name>
</gene>
<dbReference type="KEGG" id="hdf:AArcSl_0975"/>
<sequence>MSGSADRDEPTVVLGLERNLAGALAYSLTFISGLFFYVLADDEYVRFHATQSIVTFGGIFALVLLLELLGGVLGVLAPGTALPATFALLSSALGLFAFVLWIVLLVQAARGRRFRLPGIGRVVDQFI</sequence>
<organism evidence="6 7">
    <name type="scientific">Halalkaliarchaeum desulfuricum</name>
    <dbReference type="NCBI Taxonomy" id="2055893"/>
    <lineage>
        <taxon>Archaea</taxon>
        <taxon>Methanobacteriati</taxon>
        <taxon>Methanobacteriota</taxon>
        <taxon>Stenosarchaea group</taxon>
        <taxon>Halobacteria</taxon>
        <taxon>Halobacteriales</taxon>
        <taxon>Haloferacaceae</taxon>
        <taxon>Halalkaliarchaeum</taxon>
    </lineage>
</organism>
<keyword evidence="3 5" id="KW-1133">Transmembrane helix</keyword>
<comment type="subcellular location">
    <subcellularLocation>
        <location evidence="1">Membrane</location>
        <topology evidence="1">Multi-pass membrane protein</topology>
    </subcellularLocation>
</comment>
<dbReference type="EMBL" id="CP025066">
    <property type="protein sequence ID" value="AUX08613.1"/>
    <property type="molecule type" value="Genomic_DNA"/>
</dbReference>
<feature type="transmembrane region" description="Helical" evidence="5">
    <location>
        <begin position="20"/>
        <end position="40"/>
    </location>
</feature>
<dbReference type="RefSeq" id="WP_119815838.1">
    <property type="nucleotide sequence ID" value="NZ_CP025066.1"/>
</dbReference>
<keyword evidence="7" id="KW-1185">Reference proteome</keyword>
<proteinExistence type="predicted"/>
<dbReference type="PANTHER" id="PTHR36460">
    <property type="entry name" value="UPF0132 DOMAIN PROTEIN (AFU_ORTHOLOGUE AFUA_3G10255)"/>
    <property type="match status" value="1"/>
</dbReference>
<dbReference type="Proteomes" id="UP000263012">
    <property type="component" value="Chromosome"/>
</dbReference>
<feature type="transmembrane region" description="Helical" evidence="5">
    <location>
        <begin position="52"/>
        <end position="76"/>
    </location>
</feature>
<evidence type="ECO:0000256" key="1">
    <source>
        <dbReference type="ARBA" id="ARBA00004141"/>
    </source>
</evidence>
<evidence type="ECO:0000313" key="7">
    <source>
        <dbReference type="Proteomes" id="UP000263012"/>
    </source>
</evidence>
<evidence type="ECO:0000256" key="3">
    <source>
        <dbReference type="ARBA" id="ARBA00022989"/>
    </source>
</evidence>
<dbReference type="Pfam" id="PF09685">
    <property type="entry name" value="MamF_MmsF"/>
    <property type="match status" value="1"/>
</dbReference>